<organism evidence="2 3">
    <name type="scientific">Owenia fusiformis</name>
    <name type="common">Polychaete worm</name>
    <dbReference type="NCBI Taxonomy" id="6347"/>
    <lineage>
        <taxon>Eukaryota</taxon>
        <taxon>Metazoa</taxon>
        <taxon>Spiralia</taxon>
        <taxon>Lophotrochozoa</taxon>
        <taxon>Annelida</taxon>
        <taxon>Polychaeta</taxon>
        <taxon>Sedentaria</taxon>
        <taxon>Canalipalpata</taxon>
        <taxon>Sabellida</taxon>
        <taxon>Oweniida</taxon>
        <taxon>Oweniidae</taxon>
        <taxon>Owenia</taxon>
    </lineage>
</organism>
<dbReference type="Proteomes" id="UP000749559">
    <property type="component" value="Unassembled WGS sequence"/>
</dbReference>
<name>A0A8S4P514_OWEFU</name>
<sequence>MHWKWVALANIISLMILFTGLTQGASLSDYLRLKNKLDLLRDSQSRLASVDYQTRQENKRFYNGQDSNPLNGDDATFERIRRRCPPGVSLIDCNSVIVGPWIHHRAPWVRHVTLPGKRNQTPDRLDLE</sequence>
<accession>A0A8S4P514</accession>
<keyword evidence="3" id="KW-1185">Reference proteome</keyword>
<proteinExistence type="predicted"/>
<protein>
    <submittedName>
        <fullName evidence="2">Uncharacterized protein</fullName>
    </submittedName>
</protein>
<evidence type="ECO:0000313" key="2">
    <source>
        <dbReference type="EMBL" id="CAH1786579.1"/>
    </source>
</evidence>
<evidence type="ECO:0000256" key="1">
    <source>
        <dbReference type="SAM" id="SignalP"/>
    </source>
</evidence>
<feature type="chain" id="PRO_5035846024" evidence="1">
    <location>
        <begin position="25"/>
        <end position="128"/>
    </location>
</feature>
<dbReference type="AlphaFoldDB" id="A0A8S4P514"/>
<feature type="signal peptide" evidence="1">
    <location>
        <begin position="1"/>
        <end position="24"/>
    </location>
</feature>
<evidence type="ECO:0000313" key="3">
    <source>
        <dbReference type="Proteomes" id="UP000749559"/>
    </source>
</evidence>
<reference evidence="2" key="1">
    <citation type="submission" date="2022-03" db="EMBL/GenBank/DDBJ databases">
        <authorList>
            <person name="Martin C."/>
        </authorList>
    </citation>
    <scope>NUCLEOTIDE SEQUENCE</scope>
</reference>
<dbReference type="EMBL" id="CAIIXF020000006">
    <property type="protein sequence ID" value="CAH1786579.1"/>
    <property type="molecule type" value="Genomic_DNA"/>
</dbReference>
<keyword evidence="1" id="KW-0732">Signal</keyword>
<comment type="caution">
    <text evidence="2">The sequence shown here is derived from an EMBL/GenBank/DDBJ whole genome shotgun (WGS) entry which is preliminary data.</text>
</comment>
<gene>
    <name evidence="2" type="ORF">OFUS_LOCUS12447</name>
</gene>